<comment type="caution">
    <text evidence="3">The sequence shown here is derived from an EMBL/GenBank/DDBJ whole genome shotgun (WGS) entry which is preliminary data.</text>
</comment>
<dbReference type="AlphaFoldDB" id="A0AAD1X0Q2"/>
<feature type="coiled-coil region" evidence="1">
    <location>
        <begin position="367"/>
        <end position="401"/>
    </location>
</feature>
<keyword evidence="4" id="KW-1185">Reference proteome</keyword>
<feature type="region of interest" description="Disordered" evidence="2">
    <location>
        <begin position="479"/>
        <end position="500"/>
    </location>
</feature>
<evidence type="ECO:0000256" key="2">
    <source>
        <dbReference type="SAM" id="MobiDB-lite"/>
    </source>
</evidence>
<feature type="compositionally biased region" description="Basic and acidic residues" evidence="2">
    <location>
        <begin position="329"/>
        <end position="343"/>
    </location>
</feature>
<feature type="region of interest" description="Disordered" evidence="2">
    <location>
        <begin position="518"/>
        <end position="551"/>
    </location>
</feature>
<sequence>MAETILDKPVQTLNEIELFAFETKIRKDIMDLIRPSIEQSKELQSHLRHENDYVKLKISEFEKTLVSLNKNSILKEFNDQILDYTMESAKKEEHLKHLFSNTSEEIVNIKLDIKRCRTENENTIEHIKKLTDHLNTVHESIIAKIPQIDFQNQILEEERLASDKKKQALPPTIRMDCTDCKAILAESQDRLDKYSSMFREYKVKVDSLFENSIREDKFDNEMSELKDTITQVRYAMKDLNFNMVAMDTEIKEISRLKNKYRHSMAKRMVNNLDKPAKDIENEDDIIQSETMKFEKIEKMNSFTLSHKQSEKPQNVKPNLTSANSLDNVSSKRPEQEGVLSKETRRSMLGMGDLVSFEDLDFDVAKEIKFSTHQINKIEDRLEQLYEEINFWKQENNNFSKKLVNEANQNCESKNLETISQIKTTQGELNEFIMQQNKEKIEFTRDIKILESKLEELEYFQQSHKTLLAETIKNVETLETKDPKRDSVSSNQFRGPSRNTKNKFQTLEFSPHNFSTVTQSIKSSQHKKQTSENLNQTLTKRSKKAPNINTSGGFRIMTKINHRRNFSDGTNMLKSKNMANILSQMPKM</sequence>
<feature type="compositionally biased region" description="Polar residues" evidence="2">
    <location>
        <begin position="487"/>
        <end position="500"/>
    </location>
</feature>
<accession>A0AAD1X0Q2</accession>
<organism evidence="3 4">
    <name type="scientific">Euplotes crassus</name>
    <dbReference type="NCBI Taxonomy" id="5936"/>
    <lineage>
        <taxon>Eukaryota</taxon>
        <taxon>Sar</taxon>
        <taxon>Alveolata</taxon>
        <taxon>Ciliophora</taxon>
        <taxon>Intramacronucleata</taxon>
        <taxon>Spirotrichea</taxon>
        <taxon>Hypotrichia</taxon>
        <taxon>Euplotida</taxon>
        <taxon>Euplotidae</taxon>
        <taxon>Moneuplotes</taxon>
    </lineage>
</organism>
<gene>
    <name evidence="3" type="ORF">ECRASSUSDP1_LOCUS81</name>
</gene>
<protein>
    <submittedName>
        <fullName evidence="3">Uncharacterized protein</fullName>
    </submittedName>
</protein>
<dbReference type="EMBL" id="CAMPGE010000078">
    <property type="protein sequence ID" value="CAI2358798.1"/>
    <property type="molecule type" value="Genomic_DNA"/>
</dbReference>
<proteinExistence type="predicted"/>
<dbReference type="Proteomes" id="UP001295684">
    <property type="component" value="Unassembled WGS sequence"/>
</dbReference>
<evidence type="ECO:0000256" key="1">
    <source>
        <dbReference type="SAM" id="Coils"/>
    </source>
</evidence>
<evidence type="ECO:0000313" key="3">
    <source>
        <dbReference type="EMBL" id="CAI2358798.1"/>
    </source>
</evidence>
<name>A0AAD1X0Q2_EUPCR</name>
<keyword evidence="1" id="KW-0175">Coiled coil</keyword>
<reference evidence="3" key="1">
    <citation type="submission" date="2023-07" db="EMBL/GenBank/DDBJ databases">
        <authorList>
            <consortium name="AG Swart"/>
            <person name="Singh M."/>
            <person name="Singh A."/>
            <person name="Seah K."/>
            <person name="Emmerich C."/>
        </authorList>
    </citation>
    <scope>NUCLEOTIDE SEQUENCE</scope>
    <source>
        <strain evidence="3">DP1</strain>
    </source>
</reference>
<evidence type="ECO:0000313" key="4">
    <source>
        <dbReference type="Proteomes" id="UP001295684"/>
    </source>
</evidence>
<feature type="compositionally biased region" description="Polar residues" evidence="2">
    <location>
        <begin position="305"/>
        <end position="328"/>
    </location>
</feature>
<feature type="region of interest" description="Disordered" evidence="2">
    <location>
        <begin position="305"/>
        <end position="343"/>
    </location>
</feature>